<dbReference type="EMBL" id="MU155174">
    <property type="protein sequence ID" value="KAF9481758.1"/>
    <property type="molecule type" value="Genomic_DNA"/>
</dbReference>
<proteinExistence type="predicted"/>
<comment type="caution">
    <text evidence="1">The sequence shown here is derived from an EMBL/GenBank/DDBJ whole genome shotgun (WGS) entry which is preliminary data.</text>
</comment>
<accession>A0A9P5Z5F7</accession>
<reference evidence="1" key="1">
    <citation type="submission" date="2020-11" db="EMBL/GenBank/DDBJ databases">
        <authorList>
            <consortium name="DOE Joint Genome Institute"/>
            <person name="Ahrendt S."/>
            <person name="Riley R."/>
            <person name="Andreopoulos W."/>
            <person name="Labutti K."/>
            <person name="Pangilinan J."/>
            <person name="Ruiz-Duenas F.J."/>
            <person name="Barrasa J.M."/>
            <person name="Sanchez-Garcia M."/>
            <person name="Camarero S."/>
            <person name="Miyauchi S."/>
            <person name="Serrano A."/>
            <person name="Linde D."/>
            <person name="Babiker R."/>
            <person name="Drula E."/>
            <person name="Ayuso-Fernandez I."/>
            <person name="Pacheco R."/>
            <person name="Padilla G."/>
            <person name="Ferreira P."/>
            <person name="Barriuso J."/>
            <person name="Kellner H."/>
            <person name="Castanera R."/>
            <person name="Alfaro M."/>
            <person name="Ramirez L."/>
            <person name="Pisabarro A.G."/>
            <person name="Kuo A."/>
            <person name="Tritt A."/>
            <person name="Lipzen A."/>
            <person name="He G."/>
            <person name="Yan M."/>
            <person name="Ng V."/>
            <person name="Cullen D."/>
            <person name="Martin F."/>
            <person name="Rosso M.-N."/>
            <person name="Henrissat B."/>
            <person name="Hibbett D."/>
            <person name="Martinez A.T."/>
            <person name="Grigoriev I.V."/>
        </authorList>
    </citation>
    <scope>NUCLEOTIDE SEQUENCE</scope>
    <source>
        <strain evidence="1">CIRM-BRFM 674</strain>
    </source>
</reference>
<evidence type="ECO:0000313" key="1">
    <source>
        <dbReference type="EMBL" id="KAF9481758.1"/>
    </source>
</evidence>
<dbReference type="Proteomes" id="UP000807469">
    <property type="component" value="Unassembled WGS sequence"/>
</dbReference>
<evidence type="ECO:0000313" key="2">
    <source>
        <dbReference type="Proteomes" id="UP000807469"/>
    </source>
</evidence>
<protein>
    <submittedName>
        <fullName evidence="1">Uncharacterized protein</fullName>
    </submittedName>
</protein>
<dbReference type="AlphaFoldDB" id="A0A9P5Z5F7"/>
<name>A0A9P5Z5F7_9AGAR</name>
<sequence>MNIDEDIFIKKPSEAVENAETRRVYGVGGYSYTFGDLETFAKKFKLTWTIKSALLIAFESHLRRNKVANIPDLDQLVTLYDDSHAELELCFIMGHQYGRRPLSHRFRPDVYDELIRRVCAETFGFSENPPFRTVKDPYGREYPPLSREWRELPDWYDEVESTSGNSALAHE</sequence>
<organism evidence="1 2">
    <name type="scientific">Pholiota conissans</name>
    <dbReference type="NCBI Taxonomy" id="109636"/>
    <lineage>
        <taxon>Eukaryota</taxon>
        <taxon>Fungi</taxon>
        <taxon>Dikarya</taxon>
        <taxon>Basidiomycota</taxon>
        <taxon>Agaricomycotina</taxon>
        <taxon>Agaricomycetes</taxon>
        <taxon>Agaricomycetidae</taxon>
        <taxon>Agaricales</taxon>
        <taxon>Agaricineae</taxon>
        <taxon>Strophariaceae</taxon>
        <taxon>Pholiota</taxon>
    </lineage>
</organism>
<gene>
    <name evidence="1" type="ORF">BDN70DRAFT_930591</name>
</gene>
<keyword evidence="2" id="KW-1185">Reference proteome</keyword>